<gene>
    <name evidence="2" type="ORF">GJR96_16780</name>
</gene>
<dbReference type="RefSeq" id="WP_151164632.1">
    <property type="nucleotide sequence ID" value="NZ_WKJO01000002.1"/>
</dbReference>
<feature type="domain" description="Methanogenesis regulatory protein FilR1 middle" evidence="1">
    <location>
        <begin position="71"/>
        <end position="196"/>
    </location>
</feature>
<keyword evidence="3" id="KW-1185">Reference proteome</keyword>
<reference evidence="2 3" key="1">
    <citation type="submission" date="2019-11" db="EMBL/GenBank/DDBJ databases">
        <title>Whole genome sequence of Haloferax sp. MBLA0076.</title>
        <authorList>
            <person name="Seo M.-J."/>
            <person name="Cho E.-S."/>
        </authorList>
    </citation>
    <scope>NUCLEOTIDE SEQUENCE [LARGE SCALE GENOMIC DNA]</scope>
    <source>
        <strain evidence="2 3">MBLA0076</strain>
    </source>
</reference>
<name>A0A6A8GLC0_9EURY</name>
<dbReference type="EMBL" id="WKJO01000002">
    <property type="protein sequence ID" value="MRX23601.1"/>
    <property type="molecule type" value="Genomic_DNA"/>
</dbReference>
<organism evidence="2 3">
    <name type="scientific">Haloferax litoreum</name>
    <dbReference type="NCBI Taxonomy" id="2666140"/>
    <lineage>
        <taxon>Archaea</taxon>
        <taxon>Methanobacteriati</taxon>
        <taxon>Methanobacteriota</taxon>
        <taxon>Stenosarchaea group</taxon>
        <taxon>Halobacteria</taxon>
        <taxon>Halobacteriales</taxon>
        <taxon>Haloferacaceae</taxon>
        <taxon>Haloferax</taxon>
    </lineage>
</organism>
<dbReference type="AlphaFoldDB" id="A0A6A8GLC0"/>
<dbReference type="InterPro" id="IPR013561">
    <property type="entry name" value="FilR1_middle_dom"/>
</dbReference>
<evidence type="ECO:0000259" key="1">
    <source>
        <dbReference type="Pfam" id="PF08350"/>
    </source>
</evidence>
<evidence type="ECO:0000313" key="3">
    <source>
        <dbReference type="Proteomes" id="UP000439022"/>
    </source>
</evidence>
<accession>A0A6A8GLC0</accession>
<protein>
    <recommendedName>
        <fullName evidence="1">Methanogenesis regulatory protein FilR1 middle domain-containing protein</fullName>
    </recommendedName>
</protein>
<dbReference type="Pfam" id="PF08350">
    <property type="entry name" value="FilR1_middle"/>
    <property type="match status" value="1"/>
</dbReference>
<comment type="caution">
    <text evidence="2">The sequence shown here is derived from an EMBL/GenBank/DDBJ whole genome shotgun (WGS) entry which is preliminary data.</text>
</comment>
<evidence type="ECO:0000313" key="2">
    <source>
        <dbReference type="EMBL" id="MRX23601.1"/>
    </source>
</evidence>
<proteinExistence type="predicted"/>
<sequence length="200" mass="21820">MVDLGLVKKTPEGLRPTLFGHTALRRYDELTQTAPLGQVLAGLGPDAIDPIVFVGSEFVAPETDAIDKHLARAQDLLESATTVRGVVPAASSDNEKLVRVRVEASQLRAEFVLGTELYADLDRENMGELAEVLDCGLSLWKTTADVPFGFYVAEGPESVQMAIEFRDEALMTGILVNDTAESIHWAETLFSHYKDDASKI</sequence>
<dbReference type="Proteomes" id="UP000439022">
    <property type="component" value="Unassembled WGS sequence"/>
</dbReference>